<dbReference type="Proteomes" id="UP001232245">
    <property type="component" value="Unassembled WGS sequence"/>
</dbReference>
<comment type="caution">
    <text evidence="2">The sequence shown here is derived from an EMBL/GenBank/DDBJ whole genome shotgun (WGS) entry which is preliminary data.</text>
</comment>
<feature type="transmembrane region" description="Helical" evidence="1">
    <location>
        <begin position="77"/>
        <end position="102"/>
    </location>
</feature>
<dbReference type="RefSeq" id="WP_174881122.1">
    <property type="nucleotide sequence ID" value="NZ_CADEPK010000315.1"/>
</dbReference>
<feature type="transmembrane region" description="Helical" evidence="1">
    <location>
        <begin position="37"/>
        <end position="56"/>
    </location>
</feature>
<name>A0ABT9YX80_9BACI</name>
<feature type="transmembrane region" description="Helical" evidence="1">
    <location>
        <begin position="15"/>
        <end position="31"/>
    </location>
</feature>
<sequence>MITLIKKDILTQEKWTYLLCLVLFIPITSFFTDGSPIRHLLLLIALPFAFVTSLEDKQSKLVNSFPVTRNQIVIGKYLSVIVWFVLSAIFVTIYMFLFLKFAPFPSRMMTPAEYIIALSLIYLSLSVYFPFLFSLGYKLASIPTGIFVFVLFMVYRITLNLAENPRYPEVADFVHSLNENQWMLAGSIFAIAAIFTVISFFISARIYAKKDL</sequence>
<evidence type="ECO:0000313" key="2">
    <source>
        <dbReference type="EMBL" id="MDQ0224329.1"/>
    </source>
</evidence>
<accession>A0ABT9YX80</accession>
<protein>
    <submittedName>
        <fullName evidence="2">ABC-type transport system involved in multi-copper enzyme maturation permease subunit</fullName>
    </submittedName>
</protein>
<keyword evidence="1" id="KW-0472">Membrane</keyword>
<dbReference type="Pfam" id="PF13346">
    <property type="entry name" value="ABC2_membrane_5"/>
    <property type="match status" value="1"/>
</dbReference>
<gene>
    <name evidence="2" type="ORF">J2S02_000651</name>
</gene>
<evidence type="ECO:0000313" key="3">
    <source>
        <dbReference type="Proteomes" id="UP001232245"/>
    </source>
</evidence>
<feature type="transmembrane region" description="Helical" evidence="1">
    <location>
        <begin position="145"/>
        <end position="162"/>
    </location>
</feature>
<dbReference type="PANTHER" id="PTHR41309">
    <property type="entry name" value="MEMBRANE PROTEIN-RELATED"/>
    <property type="match status" value="1"/>
</dbReference>
<dbReference type="PANTHER" id="PTHR41309:SF2">
    <property type="entry name" value="MEMBRANE PROTEIN"/>
    <property type="match status" value="1"/>
</dbReference>
<feature type="transmembrane region" description="Helical" evidence="1">
    <location>
        <begin position="114"/>
        <end position="133"/>
    </location>
</feature>
<dbReference type="InterPro" id="IPR025699">
    <property type="entry name" value="ABC2_memb-like"/>
</dbReference>
<dbReference type="EMBL" id="JAUSTZ010000001">
    <property type="protein sequence ID" value="MDQ0224329.1"/>
    <property type="molecule type" value="Genomic_DNA"/>
</dbReference>
<organism evidence="2 3">
    <name type="scientific">Metabacillus niabensis</name>
    <dbReference type="NCBI Taxonomy" id="324854"/>
    <lineage>
        <taxon>Bacteria</taxon>
        <taxon>Bacillati</taxon>
        <taxon>Bacillota</taxon>
        <taxon>Bacilli</taxon>
        <taxon>Bacillales</taxon>
        <taxon>Bacillaceae</taxon>
        <taxon>Metabacillus</taxon>
    </lineage>
</organism>
<keyword evidence="1" id="KW-0812">Transmembrane</keyword>
<keyword evidence="3" id="KW-1185">Reference proteome</keyword>
<proteinExistence type="predicted"/>
<feature type="transmembrane region" description="Helical" evidence="1">
    <location>
        <begin position="182"/>
        <end position="208"/>
    </location>
</feature>
<evidence type="ECO:0000256" key="1">
    <source>
        <dbReference type="SAM" id="Phobius"/>
    </source>
</evidence>
<reference evidence="2 3" key="1">
    <citation type="submission" date="2023-07" db="EMBL/GenBank/DDBJ databases">
        <title>Genomic Encyclopedia of Type Strains, Phase IV (KMG-IV): sequencing the most valuable type-strain genomes for metagenomic binning, comparative biology and taxonomic classification.</title>
        <authorList>
            <person name="Goeker M."/>
        </authorList>
    </citation>
    <scope>NUCLEOTIDE SEQUENCE [LARGE SCALE GENOMIC DNA]</scope>
    <source>
        <strain evidence="2 3">DSM 17723</strain>
    </source>
</reference>
<keyword evidence="1" id="KW-1133">Transmembrane helix</keyword>